<protein>
    <submittedName>
        <fullName evidence="2">Neuroparsin 2</fullName>
    </submittedName>
</protein>
<dbReference type="EMBL" id="JARKIK010000057">
    <property type="protein sequence ID" value="KAK8732351.1"/>
    <property type="molecule type" value="Genomic_DNA"/>
</dbReference>
<dbReference type="OrthoDB" id="5976811at2759"/>
<dbReference type="Gene3D" id="4.10.40.20">
    <property type="match status" value="1"/>
</dbReference>
<evidence type="ECO:0000313" key="2">
    <source>
        <dbReference type="EMBL" id="AWK57531.1"/>
    </source>
</evidence>
<dbReference type="Proteomes" id="UP001445076">
    <property type="component" value="Unassembled WGS sequence"/>
</dbReference>
<reference evidence="3 4" key="3">
    <citation type="journal article" date="2024" name="BMC Genomics">
        <title>Genome assembly of redclaw crayfish (Cherax quadricarinatus) provides insights into its immune adaptation and hypoxia tolerance.</title>
        <authorList>
            <person name="Liu Z."/>
            <person name="Zheng J."/>
            <person name="Li H."/>
            <person name="Fang K."/>
            <person name="Wang S."/>
            <person name="He J."/>
            <person name="Zhou D."/>
            <person name="Weng S."/>
            <person name="Chi M."/>
            <person name="Gu Z."/>
            <person name="He J."/>
            <person name="Li F."/>
            <person name="Wang M."/>
        </authorList>
    </citation>
    <scope>NUCLEOTIDE SEQUENCE [LARGE SCALE GENOMIC DNA]</scope>
    <source>
        <strain evidence="3">ZL_2023a</strain>
    </source>
</reference>
<feature type="signal peptide" evidence="1">
    <location>
        <begin position="1"/>
        <end position="26"/>
    </location>
</feature>
<name>A0A2U8JAG2_CHEQU</name>
<dbReference type="Pfam" id="PF07327">
    <property type="entry name" value="Neuroparsin"/>
    <property type="match status" value="1"/>
</dbReference>
<gene>
    <name evidence="3" type="ORF">OTU49_007046</name>
</gene>
<evidence type="ECO:0000313" key="4">
    <source>
        <dbReference type="Proteomes" id="UP001445076"/>
    </source>
</evidence>
<accession>A0A2U8JAG2</accession>
<dbReference type="InterPro" id="IPR010850">
    <property type="entry name" value="Neuroparsin"/>
</dbReference>
<feature type="chain" id="PRO_5044581431" evidence="1">
    <location>
        <begin position="27"/>
        <end position="101"/>
    </location>
</feature>
<evidence type="ECO:0000256" key="1">
    <source>
        <dbReference type="SAM" id="SignalP"/>
    </source>
</evidence>
<keyword evidence="4" id="KW-1185">Reference proteome</keyword>
<reference evidence="2" key="2">
    <citation type="submission" date="2018-04" db="EMBL/GenBank/DDBJ databases">
        <authorList>
            <person name="Go L.Y."/>
            <person name="Mitchell J.A."/>
        </authorList>
    </citation>
    <scope>NUCLEOTIDE SEQUENCE</scope>
</reference>
<dbReference type="AlphaFoldDB" id="A0A2U8JAG2"/>
<keyword evidence="1" id="KW-0732">Signal</keyword>
<evidence type="ECO:0000313" key="3">
    <source>
        <dbReference type="EMBL" id="KAK8732351.1"/>
    </source>
</evidence>
<proteinExistence type="evidence at transcript level"/>
<sequence>MRTLTFFISFVVTFYCLVLLFQEAAAAPRCNTHDRPPPSNCKYGTVRNWCRNGVCAKAPGESCGGHWYEHGKCGIGTFCLCGVCIGCSTIDGRCADGPLMC</sequence>
<dbReference type="EMBL" id="MH210989">
    <property type="protein sequence ID" value="AWK57531.1"/>
    <property type="molecule type" value="mRNA"/>
</dbReference>
<reference evidence="2" key="1">
    <citation type="journal article" date="2016" name="Sci. Rep.">
        <title>Transcriptomic characterization and curation of candidate neuropeptides regulating reproduction in the eyestalk ganglia of the Australian crayfish, Cherax quadricarinatus.</title>
        <authorList>
            <person name="Nguyen T.V."/>
            <person name="Cummins S.F."/>
            <person name="Elizur A."/>
            <person name="Ventura T."/>
        </authorList>
    </citation>
    <scope>NUCLEOTIDE SEQUENCE</scope>
</reference>
<reference evidence="3" key="4">
    <citation type="submission" date="2024-01" db="EMBL/GenBank/DDBJ databases">
        <authorList>
            <person name="He J."/>
            <person name="Wang M."/>
            <person name="Zheng J."/>
            <person name="Liu Z."/>
        </authorList>
    </citation>
    <scope>NUCLEOTIDE SEQUENCE</scope>
    <source>
        <strain evidence="3">ZL_2023a</strain>
        <tissue evidence="3">Muscle</tissue>
    </source>
</reference>
<organism evidence="2">
    <name type="scientific">Cherax quadricarinatus</name>
    <name type="common">Australian red claw crayfish</name>
    <dbReference type="NCBI Taxonomy" id="27406"/>
    <lineage>
        <taxon>Eukaryota</taxon>
        <taxon>Metazoa</taxon>
        <taxon>Ecdysozoa</taxon>
        <taxon>Arthropoda</taxon>
        <taxon>Crustacea</taxon>
        <taxon>Multicrustacea</taxon>
        <taxon>Malacostraca</taxon>
        <taxon>Eumalacostraca</taxon>
        <taxon>Eucarida</taxon>
        <taxon>Decapoda</taxon>
        <taxon>Pleocyemata</taxon>
        <taxon>Astacidea</taxon>
        <taxon>Parastacoidea</taxon>
        <taxon>Parastacidae</taxon>
        <taxon>Cherax</taxon>
    </lineage>
</organism>